<gene>
    <name evidence="1" type="ordered locus">MexAM1_META2p1284</name>
</gene>
<evidence type="ECO:0000313" key="1">
    <source>
        <dbReference type="EMBL" id="ACS44025.1"/>
    </source>
</evidence>
<dbReference type="Proteomes" id="UP000009081">
    <property type="component" value="Plasmid megaplasmid"/>
</dbReference>
<evidence type="ECO:0000313" key="2">
    <source>
        <dbReference type="Proteomes" id="UP000009081"/>
    </source>
</evidence>
<organism evidence="1 2">
    <name type="scientific">Methylorubrum extorquens (strain ATCC 14718 / DSM 1338 / JCM 2805 / NCIMB 9133 / AM1)</name>
    <name type="common">Methylobacterium extorquens</name>
    <dbReference type="NCBI Taxonomy" id="272630"/>
    <lineage>
        <taxon>Bacteria</taxon>
        <taxon>Pseudomonadati</taxon>
        <taxon>Pseudomonadota</taxon>
        <taxon>Alphaproteobacteria</taxon>
        <taxon>Hyphomicrobiales</taxon>
        <taxon>Methylobacteriaceae</taxon>
        <taxon>Methylorubrum</taxon>
    </lineage>
</organism>
<keyword evidence="1" id="KW-0614">Plasmid</keyword>
<protein>
    <submittedName>
        <fullName evidence="1">Uncharacterized protein</fullName>
    </submittedName>
</protein>
<sequence length="183" mass="20565">MHIREMAAIAVLTFSALTAPAAADRLRTYEASLARMTNVALGCVELQGATACRGDIQDVREILLTRMPRPQAEAYIRDRIMRAAAVSQAKPCILPALQAEPIQLEVNRRISQVRLRRDLIGKEFAVTDLHIDLTGSALTVKPGDREKARKLSESNEEVMACFPYFRARMDQLRAEYDRLAVRR</sequence>
<dbReference type="RefSeq" id="WP_003595974.1">
    <property type="nucleotide sequence ID" value="NC_012811.1"/>
</dbReference>
<name>C5B6E3_METEA</name>
<dbReference type="KEGG" id="mea:Mex_2p1284"/>
<dbReference type="AlphaFoldDB" id="C5B6E3"/>
<accession>C5B6E3</accession>
<reference evidence="1 2" key="1">
    <citation type="journal article" date="2009" name="PLoS ONE">
        <title>Methylobacterium genome sequences: a reference blueprint to investigate microbial metabolism of C1 compounds from natural and industrial sources.</title>
        <authorList>
            <person name="Vuilleumier S."/>
            <person name="Chistoserdova L."/>
            <person name="Lee M.-C."/>
            <person name="Bringel F."/>
            <person name="Lajus A."/>
            <person name="Zhou Y."/>
            <person name="Gourion B."/>
            <person name="Barbe V."/>
            <person name="Chang J."/>
            <person name="Cruveiller S."/>
            <person name="Dossat C."/>
            <person name="Gillett W."/>
            <person name="Gruffaz C."/>
            <person name="Haugen E."/>
            <person name="Hourcade E."/>
            <person name="Levy R."/>
            <person name="Mangenot S."/>
            <person name="Muller E."/>
            <person name="Nadalig T."/>
            <person name="Pagni M."/>
            <person name="Penny C."/>
            <person name="Peyraud R."/>
            <person name="Robinson D.G."/>
            <person name="Roche D."/>
            <person name="Rouy Z."/>
            <person name="Saenampechek C."/>
            <person name="Salvignol G."/>
            <person name="Vallenet D."/>
            <person name="Wu Z."/>
            <person name="Marx C.J."/>
            <person name="Vorholt J.A."/>
            <person name="Olson M.V."/>
            <person name="Kaul R."/>
            <person name="Weissenbach J."/>
            <person name="Medigue C."/>
            <person name="Lidstrom M.E."/>
        </authorList>
    </citation>
    <scope>NUCLEOTIDE SEQUENCE [LARGE SCALE GENOMIC DNA]</scope>
    <source>
        <strain evidence="2">ATCC 14718 / DSM 1338 / JCM 2805 / NCIMB 9133 / AM1</strain>
    </source>
</reference>
<geneLocation type="plasmid" evidence="1 2">
    <name>megaplasmid</name>
</geneLocation>
<dbReference type="EMBL" id="CP001511">
    <property type="protein sequence ID" value="ACS44025.1"/>
    <property type="molecule type" value="Genomic_DNA"/>
</dbReference>
<proteinExistence type="predicted"/>
<dbReference type="HOGENOM" id="CLU_1473571_0_0_5"/>
<keyword evidence="2" id="KW-1185">Reference proteome</keyword>